<dbReference type="OrthoDB" id="9762493at2"/>
<keyword evidence="5" id="KW-0547">Nucleotide-binding</keyword>
<comment type="subunit">
    <text evidence="9">At low DSF concentrations, interacts with RpfF.</text>
</comment>
<dbReference type="InterPro" id="IPR035965">
    <property type="entry name" value="PAS-like_dom_sf"/>
</dbReference>
<dbReference type="PROSITE" id="PS50112">
    <property type="entry name" value="PAS"/>
    <property type="match status" value="2"/>
</dbReference>
<feature type="domain" description="PAS" evidence="17">
    <location>
        <begin position="306"/>
        <end position="375"/>
    </location>
</feature>
<dbReference type="InterPro" id="IPR005467">
    <property type="entry name" value="His_kinase_dom"/>
</dbReference>
<feature type="domain" description="Response regulatory" evidence="16">
    <location>
        <begin position="837"/>
        <end position="955"/>
    </location>
</feature>
<dbReference type="InterPro" id="IPR001610">
    <property type="entry name" value="PAC"/>
</dbReference>
<dbReference type="Gene3D" id="3.30.450.40">
    <property type="match status" value="1"/>
</dbReference>
<evidence type="ECO:0000256" key="3">
    <source>
        <dbReference type="ARBA" id="ARBA00022553"/>
    </source>
</evidence>
<dbReference type="GO" id="GO:0006355">
    <property type="term" value="P:regulation of DNA-templated transcription"/>
    <property type="evidence" value="ECO:0007669"/>
    <property type="project" value="InterPro"/>
</dbReference>
<feature type="region of interest" description="Disordered" evidence="14">
    <location>
        <begin position="959"/>
        <end position="979"/>
    </location>
</feature>
<organism evidence="20 21">
    <name type="scientific">Blastopirellula marina</name>
    <dbReference type="NCBI Taxonomy" id="124"/>
    <lineage>
        <taxon>Bacteria</taxon>
        <taxon>Pseudomonadati</taxon>
        <taxon>Planctomycetota</taxon>
        <taxon>Planctomycetia</taxon>
        <taxon>Pirellulales</taxon>
        <taxon>Pirellulaceae</taxon>
        <taxon>Blastopirellula</taxon>
    </lineage>
</organism>
<dbReference type="SUPFAM" id="SSF52172">
    <property type="entry name" value="CheY-like"/>
    <property type="match status" value="2"/>
</dbReference>
<dbReference type="CDD" id="cd00088">
    <property type="entry name" value="HPT"/>
    <property type="match status" value="1"/>
</dbReference>
<dbReference type="SUPFAM" id="SSF55785">
    <property type="entry name" value="PYP-like sensor domain (PAS domain)"/>
    <property type="match status" value="2"/>
</dbReference>
<dbReference type="InterPro" id="IPR008207">
    <property type="entry name" value="Sig_transdc_His_kin_Hpt_dom"/>
</dbReference>
<dbReference type="SUPFAM" id="SSF47226">
    <property type="entry name" value="Histidine-containing phosphotransfer domain, HPT domain"/>
    <property type="match status" value="1"/>
</dbReference>
<evidence type="ECO:0000256" key="2">
    <source>
        <dbReference type="ARBA" id="ARBA00012438"/>
    </source>
</evidence>
<comment type="caution">
    <text evidence="20">The sequence shown here is derived from an EMBL/GenBank/DDBJ whole genome shotgun (WGS) entry which is preliminary data.</text>
</comment>
<dbReference type="InterPro" id="IPR000014">
    <property type="entry name" value="PAS"/>
</dbReference>
<feature type="modified residue" description="4-aspartylphosphate" evidence="12">
    <location>
        <position position="745"/>
    </location>
</feature>
<feature type="domain" description="Histidine kinase" evidence="15">
    <location>
        <begin position="449"/>
        <end position="670"/>
    </location>
</feature>
<dbReference type="PRINTS" id="PR00344">
    <property type="entry name" value="BCTRLSENSOR"/>
</dbReference>
<dbReference type="InterPro" id="IPR029016">
    <property type="entry name" value="GAF-like_dom_sf"/>
</dbReference>
<dbReference type="SMART" id="SM00387">
    <property type="entry name" value="HATPase_c"/>
    <property type="match status" value="1"/>
</dbReference>
<feature type="modified residue" description="Phosphohistidine" evidence="11">
    <location>
        <position position="1035"/>
    </location>
</feature>
<dbReference type="CDD" id="cd00130">
    <property type="entry name" value="PAS"/>
    <property type="match status" value="2"/>
</dbReference>
<evidence type="ECO:0000256" key="6">
    <source>
        <dbReference type="ARBA" id="ARBA00022777"/>
    </source>
</evidence>
<dbReference type="Pfam" id="PF00072">
    <property type="entry name" value="Response_reg"/>
    <property type="match status" value="2"/>
</dbReference>
<keyword evidence="3 12" id="KW-0597">Phosphoprotein</keyword>
<dbReference type="InterPro" id="IPR011006">
    <property type="entry name" value="CheY-like_superfamily"/>
</dbReference>
<evidence type="ECO:0000256" key="10">
    <source>
        <dbReference type="ARBA" id="ARBA00068150"/>
    </source>
</evidence>
<dbReference type="Gene3D" id="1.10.287.130">
    <property type="match status" value="1"/>
</dbReference>
<feature type="modified residue" description="4-aspartylphosphate" evidence="12">
    <location>
        <position position="886"/>
    </location>
</feature>
<accession>A0A2S8F2K3</accession>
<evidence type="ECO:0000259" key="15">
    <source>
        <dbReference type="PROSITE" id="PS50109"/>
    </source>
</evidence>
<dbReference type="GO" id="GO:0005524">
    <property type="term" value="F:ATP binding"/>
    <property type="evidence" value="ECO:0007669"/>
    <property type="project" value="UniProtKB-KW"/>
</dbReference>
<dbReference type="CDD" id="cd16922">
    <property type="entry name" value="HATPase_EvgS-ArcB-TorS-like"/>
    <property type="match status" value="1"/>
</dbReference>
<dbReference type="FunFam" id="3.30.565.10:FF:000010">
    <property type="entry name" value="Sensor histidine kinase RcsC"/>
    <property type="match status" value="1"/>
</dbReference>
<dbReference type="PROSITE" id="PS50113">
    <property type="entry name" value="PAC"/>
    <property type="match status" value="1"/>
</dbReference>
<evidence type="ECO:0000256" key="14">
    <source>
        <dbReference type="SAM" id="MobiDB-lite"/>
    </source>
</evidence>
<dbReference type="PANTHER" id="PTHR45339">
    <property type="entry name" value="HYBRID SIGNAL TRANSDUCTION HISTIDINE KINASE J"/>
    <property type="match status" value="1"/>
</dbReference>
<proteinExistence type="predicted"/>
<dbReference type="InterPro" id="IPR013767">
    <property type="entry name" value="PAS_fold"/>
</dbReference>
<dbReference type="GO" id="GO:0000155">
    <property type="term" value="F:phosphorelay sensor kinase activity"/>
    <property type="evidence" value="ECO:0007669"/>
    <property type="project" value="InterPro"/>
</dbReference>
<evidence type="ECO:0000313" key="21">
    <source>
        <dbReference type="Proteomes" id="UP000240009"/>
    </source>
</evidence>
<evidence type="ECO:0000256" key="12">
    <source>
        <dbReference type="PROSITE-ProRule" id="PRU00169"/>
    </source>
</evidence>
<dbReference type="InterPro" id="IPR003594">
    <property type="entry name" value="HATPase_dom"/>
</dbReference>
<feature type="domain" description="PAC" evidence="18">
    <location>
        <begin position="379"/>
        <end position="431"/>
    </location>
</feature>
<dbReference type="InterPro" id="IPR036890">
    <property type="entry name" value="HATPase_C_sf"/>
</dbReference>
<dbReference type="SMART" id="SM00086">
    <property type="entry name" value="PAC"/>
    <property type="match status" value="2"/>
</dbReference>
<dbReference type="SMART" id="SM00073">
    <property type="entry name" value="HPT"/>
    <property type="match status" value="1"/>
</dbReference>
<dbReference type="InterPro" id="IPR036097">
    <property type="entry name" value="HisK_dim/P_sf"/>
</dbReference>
<dbReference type="SMART" id="SM00448">
    <property type="entry name" value="REC"/>
    <property type="match status" value="2"/>
</dbReference>
<dbReference type="InterPro" id="IPR001789">
    <property type="entry name" value="Sig_transdc_resp-reg_receiver"/>
</dbReference>
<dbReference type="Pfam" id="PF01627">
    <property type="entry name" value="Hpt"/>
    <property type="match status" value="1"/>
</dbReference>
<keyword evidence="13" id="KW-0175">Coiled coil</keyword>
<dbReference type="SUPFAM" id="SSF55781">
    <property type="entry name" value="GAF domain-like"/>
    <property type="match status" value="1"/>
</dbReference>
<dbReference type="Gene3D" id="1.20.120.160">
    <property type="entry name" value="HPT domain"/>
    <property type="match status" value="1"/>
</dbReference>
<keyword evidence="8" id="KW-0902">Two-component regulatory system</keyword>
<dbReference type="InterPro" id="IPR000700">
    <property type="entry name" value="PAS-assoc_C"/>
</dbReference>
<dbReference type="CDD" id="cd17546">
    <property type="entry name" value="REC_hyHK_CKI1_RcsC-like"/>
    <property type="match status" value="2"/>
</dbReference>
<keyword evidence="4" id="KW-0808">Transferase</keyword>
<dbReference type="EMBL" id="PUIA01000068">
    <property type="protein sequence ID" value="PQO26408.1"/>
    <property type="molecule type" value="Genomic_DNA"/>
</dbReference>
<dbReference type="PANTHER" id="PTHR45339:SF5">
    <property type="entry name" value="HISTIDINE KINASE"/>
    <property type="match status" value="1"/>
</dbReference>
<evidence type="ECO:0000259" key="16">
    <source>
        <dbReference type="PROSITE" id="PS50110"/>
    </source>
</evidence>
<dbReference type="Gene3D" id="3.40.50.2300">
    <property type="match status" value="2"/>
</dbReference>
<evidence type="ECO:0000256" key="8">
    <source>
        <dbReference type="ARBA" id="ARBA00023012"/>
    </source>
</evidence>
<dbReference type="Pfam" id="PF00512">
    <property type="entry name" value="HisKA"/>
    <property type="match status" value="1"/>
</dbReference>
<dbReference type="PROSITE" id="PS50109">
    <property type="entry name" value="HIS_KIN"/>
    <property type="match status" value="1"/>
</dbReference>
<keyword evidence="7" id="KW-0067">ATP-binding</keyword>
<dbReference type="Pfam" id="PF13426">
    <property type="entry name" value="PAS_9"/>
    <property type="match status" value="1"/>
</dbReference>
<dbReference type="AlphaFoldDB" id="A0A2S8F2K3"/>
<dbReference type="PROSITE" id="PS50110">
    <property type="entry name" value="RESPONSE_REGULATORY"/>
    <property type="match status" value="2"/>
</dbReference>
<evidence type="ECO:0000259" key="18">
    <source>
        <dbReference type="PROSITE" id="PS50113"/>
    </source>
</evidence>
<protein>
    <recommendedName>
        <fullName evidence="10">Sensory/regulatory protein RpfC</fullName>
        <ecNumber evidence="2">2.7.13.3</ecNumber>
    </recommendedName>
</protein>
<dbReference type="SMART" id="SM00091">
    <property type="entry name" value="PAS"/>
    <property type="match status" value="2"/>
</dbReference>
<dbReference type="Pfam" id="PF13185">
    <property type="entry name" value="GAF_2"/>
    <property type="match status" value="1"/>
</dbReference>
<dbReference type="Proteomes" id="UP000240009">
    <property type="component" value="Unassembled WGS sequence"/>
</dbReference>
<evidence type="ECO:0000256" key="5">
    <source>
        <dbReference type="ARBA" id="ARBA00022741"/>
    </source>
</evidence>
<evidence type="ECO:0000313" key="20">
    <source>
        <dbReference type="EMBL" id="PQO26408.1"/>
    </source>
</evidence>
<dbReference type="InterPro" id="IPR003018">
    <property type="entry name" value="GAF"/>
</dbReference>
<evidence type="ECO:0000256" key="11">
    <source>
        <dbReference type="PROSITE-ProRule" id="PRU00110"/>
    </source>
</evidence>
<evidence type="ECO:0000259" key="19">
    <source>
        <dbReference type="PROSITE" id="PS50894"/>
    </source>
</evidence>
<dbReference type="PROSITE" id="PS50894">
    <property type="entry name" value="HPT"/>
    <property type="match status" value="1"/>
</dbReference>
<evidence type="ECO:0000256" key="13">
    <source>
        <dbReference type="SAM" id="Coils"/>
    </source>
</evidence>
<dbReference type="EC" id="2.7.13.3" evidence="2"/>
<reference evidence="20 21" key="1">
    <citation type="submission" date="2018-02" db="EMBL/GenBank/DDBJ databases">
        <title>Comparative genomes isolates from brazilian mangrove.</title>
        <authorList>
            <person name="Araujo J.E."/>
            <person name="Taketani R.G."/>
            <person name="Silva M.C.P."/>
            <person name="Loureco M.V."/>
            <person name="Andreote F.D."/>
        </authorList>
    </citation>
    <scope>NUCLEOTIDE SEQUENCE [LARGE SCALE GENOMIC DNA]</scope>
    <source>
        <strain evidence="20 21">HEX-2 MGV</strain>
    </source>
</reference>
<dbReference type="SUPFAM" id="SSF47384">
    <property type="entry name" value="Homodimeric domain of signal transducing histidine kinase"/>
    <property type="match status" value="1"/>
</dbReference>
<evidence type="ECO:0000256" key="4">
    <source>
        <dbReference type="ARBA" id="ARBA00022679"/>
    </source>
</evidence>
<dbReference type="SUPFAM" id="SSF55874">
    <property type="entry name" value="ATPase domain of HSP90 chaperone/DNA topoisomerase II/histidine kinase"/>
    <property type="match status" value="1"/>
</dbReference>
<feature type="domain" description="HPt" evidence="19">
    <location>
        <begin position="996"/>
        <end position="1089"/>
    </location>
</feature>
<evidence type="ECO:0000256" key="1">
    <source>
        <dbReference type="ARBA" id="ARBA00000085"/>
    </source>
</evidence>
<dbReference type="Pfam" id="PF02518">
    <property type="entry name" value="HATPase_c"/>
    <property type="match status" value="1"/>
</dbReference>
<evidence type="ECO:0000256" key="7">
    <source>
        <dbReference type="ARBA" id="ARBA00022840"/>
    </source>
</evidence>
<dbReference type="SMART" id="SM00388">
    <property type="entry name" value="HisKA"/>
    <property type="match status" value="1"/>
</dbReference>
<dbReference type="Pfam" id="PF00989">
    <property type="entry name" value="PAS"/>
    <property type="match status" value="1"/>
</dbReference>
<feature type="domain" description="PAS" evidence="17">
    <location>
        <begin position="11"/>
        <end position="80"/>
    </location>
</feature>
<dbReference type="InterPro" id="IPR004358">
    <property type="entry name" value="Sig_transdc_His_kin-like_C"/>
</dbReference>
<evidence type="ECO:0000256" key="9">
    <source>
        <dbReference type="ARBA" id="ARBA00064003"/>
    </source>
</evidence>
<feature type="coiled-coil region" evidence="13">
    <location>
        <begin position="415"/>
        <end position="442"/>
    </location>
</feature>
<sequence>MSLKPPTEKLWDERLRSILDASPDAIIAIDDNGAIVDWNARANKTFQWPKKLSRLRLTDLFKAEDLQEIISSIRTLTDTENSGQRLELVARRADGNLLPVELSISRVSIGGKTYFHAFVRDITEWRKEEELHSRKLLEAELLSQATSHAVTAETFAESLQRLLDLICTQIEWPFGHVWMPYDSGLMLSSSHIWHAEPGYDISDFVSKTQSTHFRYGEGLPGTIWKRREPVWMVESEITEMIRMKSYHGIPIRSAFGFPVIADGDVVTILEFFHTEKVEQDRALLDIVRRVGEEMGKIAQSRRFEQQRARLAAIVNSSYDAIIGKSLDGRITSWNYGAELVYGYSAEEAVGRMSELILPDDQEIEEPEILEAVSLGRRLEEFETTRVRKDGRKIAVSVTMSPVIDSTGQVVGSSTIERDITERRRAEEELQRARDSAIRASRTRAEFLANVSHELRTPMNAIIGMTSMALDEELTPQLRDYLTTANDSAHSLLTLLNDILDFSKLESGKFSIIKENFNLADVVEESIKTLSSSAFAKGLELVCRIPRDLPREVIGDGIRLRQILTNLISNAIKFTEQGEIVVAVEVVRIWPDEARFRFTVRDTGIGIPVEEQQRILEPFTQVDSSSTRIHGGTGLGLAISSELLRMMGGRLSLQSEVGQGSDFSFRLSFDLPVSQNMDTIDSLPFDKLRELPVLVVDDNATNRKIIAETLTTWGMNPITANDAQQAIGILRQNLENNMSFPLIIVDALMPGMDGYELSREVRKLRPESESPVILMVSSADRKEFRENEASTQIAAFVQKPVTQTDLIRSILRAMRLTAPQSPPPPSAVGSAQPLASLSVLLAEDTPANQKVVTTMLKKRGHSVTVAQNGREAVELFKQQSFDVVLMDVQMPILDGFQATSVIRALERGTDSITPIIAMTAHAMRGDREKCLEAGMDAYVSKPLDVKQLLGLIESVAEDRSTASSNGHEYEQEPDEHFGSNSTPIIDYAGAMKRLGNDAELFQDFIVYYDEDAKQLVREIEQAIQSKVSGDLHRAAHNLKGLASNLGAQRVVNAAYSLERIGKHDELDKATDALQLLKSEMERLDKALQNYRP</sequence>
<dbReference type="Gene3D" id="3.30.565.10">
    <property type="entry name" value="Histidine kinase-like ATPase, C-terminal domain"/>
    <property type="match status" value="1"/>
</dbReference>
<comment type="catalytic activity">
    <reaction evidence="1">
        <text>ATP + protein L-histidine = ADP + protein N-phospho-L-histidine.</text>
        <dbReference type="EC" id="2.7.13.3"/>
    </reaction>
</comment>
<dbReference type="CDD" id="cd00082">
    <property type="entry name" value="HisKA"/>
    <property type="match status" value="1"/>
</dbReference>
<dbReference type="NCBIfam" id="TIGR00229">
    <property type="entry name" value="sensory_box"/>
    <property type="match status" value="2"/>
</dbReference>
<dbReference type="InterPro" id="IPR003661">
    <property type="entry name" value="HisK_dim/P_dom"/>
</dbReference>
<dbReference type="Gene3D" id="3.30.450.20">
    <property type="entry name" value="PAS domain"/>
    <property type="match status" value="2"/>
</dbReference>
<feature type="compositionally biased region" description="Basic and acidic residues" evidence="14">
    <location>
        <begin position="966"/>
        <end position="976"/>
    </location>
</feature>
<feature type="domain" description="Response regulatory" evidence="16">
    <location>
        <begin position="691"/>
        <end position="813"/>
    </location>
</feature>
<gene>
    <name evidence="20" type="ORF">C5Y96_20470</name>
</gene>
<evidence type="ECO:0000259" key="17">
    <source>
        <dbReference type="PROSITE" id="PS50112"/>
    </source>
</evidence>
<dbReference type="InterPro" id="IPR036641">
    <property type="entry name" value="HPT_dom_sf"/>
</dbReference>
<dbReference type="GO" id="GO:0005886">
    <property type="term" value="C:plasma membrane"/>
    <property type="evidence" value="ECO:0007669"/>
    <property type="project" value="UniProtKB-SubCell"/>
</dbReference>
<dbReference type="RefSeq" id="WP_105357219.1">
    <property type="nucleotide sequence ID" value="NZ_PUIA01000068.1"/>
</dbReference>
<keyword evidence="6 20" id="KW-0418">Kinase</keyword>
<name>A0A2S8F2K3_9BACT</name>
<dbReference type="FunFam" id="1.10.287.130:FF:000002">
    <property type="entry name" value="Two-component osmosensing histidine kinase"/>
    <property type="match status" value="1"/>
</dbReference>